<proteinExistence type="predicted"/>
<organism evidence="1 2">
    <name type="scientific">Arctium lappa</name>
    <name type="common">Greater burdock</name>
    <name type="synonym">Lappa major</name>
    <dbReference type="NCBI Taxonomy" id="4217"/>
    <lineage>
        <taxon>Eukaryota</taxon>
        <taxon>Viridiplantae</taxon>
        <taxon>Streptophyta</taxon>
        <taxon>Embryophyta</taxon>
        <taxon>Tracheophyta</taxon>
        <taxon>Spermatophyta</taxon>
        <taxon>Magnoliopsida</taxon>
        <taxon>eudicotyledons</taxon>
        <taxon>Gunneridae</taxon>
        <taxon>Pentapetalae</taxon>
        <taxon>asterids</taxon>
        <taxon>campanulids</taxon>
        <taxon>Asterales</taxon>
        <taxon>Asteraceae</taxon>
        <taxon>Carduoideae</taxon>
        <taxon>Cardueae</taxon>
        <taxon>Arctiinae</taxon>
        <taxon>Arctium</taxon>
    </lineage>
</organism>
<comment type="caution">
    <text evidence="1">The sequence shown here is derived from an EMBL/GenBank/DDBJ whole genome shotgun (WGS) entry which is preliminary data.</text>
</comment>
<sequence length="103" mass="11363">MTLTVDHFVGPTWHHVIVKAYTGNMYTYYCTSNCVCSHSTPSFHSTLLASTAFISSANLPPFTSLLSSTITTITTTTITTSIATNGIRHFRQSVICVFLPKIW</sequence>
<keyword evidence="2" id="KW-1185">Reference proteome</keyword>
<dbReference type="Proteomes" id="UP001055879">
    <property type="component" value="Linkage Group LG06"/>
</dbReference>
<accession>A0ACB9B7P4</accession>
<reference evidence="1 2" key="2">
    <citation type="journal article" date="2022" name="Mol. Ecol. Resour.">
        <title>The genomes of chicory, endive, great burdock and yacon provide insights into Asteraceae paleo-polyploidization history and plant inulin production.</title>
        <authorList>
            <person name="Fan W."/>
            <person name="Wang S."/>
            <person name="Wang H."/>
            <person name="Wang A."/>
            <person name="Jiang F."/>
            <person name="Liu H."/>
            <person name="Zhao H."/>
            <person name="Xu D."/>
            <person name="Zhang Y."/>
        </authorList>
    </citation>
    <scope>NUCLEOTIDE SEQUENCE [LARGE SCALE GENOMIC DNA]</scope>
    <source>
        <strain evidence="2">cv. Niubang</strain>
    </source>
</reference>
<gene>
    <name evidence="1" type="ORF">L6452_19114</name>
</gene>
<name>A0ACB9B7P4_ARCLA</name>
<protein>
    <submittedName>
        <fullName evidence="1">Uncharacterized protein</fullName>
    </submittedName>
</protein>
<evidence type="ECO:0000313" key="1">
    <source>
        <dbReference type="EMBL" id="KAI3718251.1"/>
    </source>
</evidence>
<evidence type="ECO:0000313" key="2">
    <source>
        <dbReference type="Proteomes" id="UP001055879"/>
    </source>
</evidence>
<reference evidence="2" key="1">
    <citation type="journal article" date="2022" name="Mol. Ecol. Resour.">
        <title>The genomes of chicory, endive, great burdock and yacon provide insights into Asteraceae palaeo-polyploidization history and plant inulin production.</title>
        <authorList>
            <person name="Fan W."/>
            <person name="Wang S."/>
            <person name="Wang H."/>
            <person name="Wang A."/>
            <person name="Jiang F."/>
            <person name="Liu H."/>
            <person name="Zhao H."/>
            <person name="Xu D."/>
            <person name="Zhang Y."/>
        </authorList>
    </citation>
    <scope>NUCLEOTIDE SEQUENCE [LARGE SCALE GENOMIC DNA]</scope>
    <source>
        <strain evidence="2">cv. Niubang</strain>
    </source>
</reference>
<dbReference type="EMBL" id="CM042052">
    <property type="protein sequence ID" value="KAI3718251.1"/>
    <property type="molecule type" value="Genomic_DNA"/>
</dbReference>